<evidence type="ECO:0000256" key="2">
    <source>
        <dbReference type="ARBA" id="ARBA00022737"/>
    </source>
</evidence>
<feature type="DNA-binding region" description="Homeobox" evidence="9">
    <location>
        <begin position="395"/>
        <end position="448"/>
    </location>
</feature>
<dbReference type="SUPFAM" id="SSF46689">
    <property type="entry name" value="Homeodomain-like"/>
    <property type="match status" value="1"/>
</dbReference>
<dbReference type="InterPro" id="IPR013087">
    <property type="entry name" value="Znf_C2H2_type"/>
</dbReference>
<dbReference type="EMBL" id="HM444116">
    <property type="protein sequence ID" value="ADO22637.1"/>
    <property type="molecule type" value="mRNA"/>
</dbReference>
<keyword evidence="3 8" id="KW-0863">Zinc-finger</keyword>
<comment type="subcellular location">
    <subcellularLocation>
        <location evidence="9 10">Nucleus</location>
    </subcellularLocation>
</comment>
<dbReference type="AlphaFoldDB" id="E3UJV9"/>
<feature type="region of interest" description="Disordered" evidence="11">
    <location>
        <begin position="579"/>
        <end position="600"/>
    </location>
</feature>
<dbReference type="GO" id="GO:0005634">
    <property type="term" value="C:nucleus"/>
    <property type="evidence" value="ECO:0007669"/>
    <property type="project" value="UniProtKB-SubCell"/>
</dbReference>
<keyword evidence="1" id="KW-0479">Metal-binding</keyword>
<evidence type="ECO:0000256" key="7">
    <source>
        <dbReference type="ARBA" id="ARBA00023242"/>
    </source>
</evidence>
<reference evidence="14" key="1">
    <citation type="journal article" date="2010" name="Evodevo">
        <title>The homeodomain complement of the ctenophore Mnemiopsis leidyi suggests that Ctenophora and Porifera diverged prior to the ParaHoxozoa.</title>
        <authorList>
            <person name="Ryan J.F."/>
            <person name="Pang K."/>
            <person name="NISC Comparative Sequencing Program"/>
            <person name="Mullikin J.C."/>
            <person name="Martindale M.Q."/>
            <person name="Baxevanis A.D."/>
        </authorList>
    </citation>
    <scope>NUCLEOTIDE SEQUENCE</scope>
</reference>
<feature type="domain" description="C2H2-type" evidence="13">
    <location>
        <begin position="508"/>
        <end position="536"/>
    </location>
</feature>
<evidence type="ECO:0000256" key="8">
    <source>
        <dbReference type="PROSITE-ProRule" id="PRU00042"/>
    </source>
</evidence>
<evidence type="ECO:0000259" key="13">
    <source>
        <dbReference type="PROSITE" id="PS50157"/>
    </source>
</evidence>
<keyword evidence="7 9" id="KW-0539">Nucleus</keyword>
<feature type="domain" description="C2H2-type" evidence="13">
    <location>
        <begin position="10"/>
        <end position="35"/>
    </location>
</feature>
<dbReference type="SUPFAM" id="SSF57667">
    <property type="entry name" value="beta-beta-alpha zinc fingers"/>
    <property type="match status" value="6"/>
</dbReference>
<feature type="domain" description="C2H2-type" evidence="13">
    <location>
        <begin position="646"/>
        <end position="674"/>
    </location>
</feature>
<dbReference type="PROSITE" id="PS50071">
    <property type="entry name" value="HOMEOBOX_2"/>
    <property type="match status" value="1"/>
</dbReference>
<feature type="domain" description="C2H2-type" evidence="13">
    <location>
        <begin position="675"/>
        <end position="703"/>
    </location>
</feature>
<accession>E3UJV9</accession>
<dbReference type="Gene3D" id="1.10.10.60">
    <property type="entry name" value="Homeodomain-like"/>
    <property type="match status" value="1"/>
</dbReference>
<dbReference type="Pfam" id="PF00046">
    <property type="entry name" value="Homeodomain"/>
    <property type="match status" value="1"/>
</dbReference>
<dbReference type="InterPro" id="IPR031701">
    <property type="entry name" value="SIX1_SD"/>
</dbReference>
<evidence type="ECO:0000259" key="12">
    <source>
        <dbReference type="PROSITE" id="PS50071"/>
    </source>
</evidence>
<feature type="domain" description="C2H2-type" evidence="13">
    <location>
        <begin position="704"/>
        <end position="732"/>
    </location>
</feature>
<dbReference type="PROSITE" id="PS00028">
    <property type="entry name" value="ZINC_FINGER_C2H2_1"/>
    <property type="match status" value="7"/>
</dbReference>
<evidence type="ECO:0000313" key="14">
    <source>
        <dbReference type="EMBL" id="ADO22637.1"/>
    </source>
</evidence>
<dbReference type="PROSITE" id="PS50157">
    <property type="entry name" value="ZINC_FINGER_C2H2_2"/>
    <property type="match status" value="8"/>
</dbReference>
<name>E3UJV9_MNELE</name>
<feature type="domain" description="C2H2-type" evidence="13">
    <location>
        <begin position="69"/>
        <end position="98"/>
    </location>
</feature>
<evidence type="ECO:0000256" key="5">
    <source>
        <dbReference type="ARBA" id="ARBA00023125"/>
    </source>
</evidence>
<dbReference type="SMART" id="SM00389">
    <property type="entry name" value="HOX"/>
    <property type="match status" value="1"/>
</dbReference>
<dbReference type="InterPro" id="IPR001356">
    <property type="entry name" value="HD"/>
</dbReference>
<evidence type="ECO:0000256" key="1">
    <source>
        <dbReference type="ARBA" id="ARBA00022723"/>
    </source>
</evidence>
<evidence type="ECO:0000256" key="6">
    <source>
        <dbReference type="ARBA" id="ARBA00023155"/>
    </source>
</evidence>
<keyword evidence="6 9" id="KW-0371">Homeobox</keyword>
<sequence length="733" mass="86404">MSKHLNMKPYPCAYCNQSFNDESNRNRHVKKYCTHPTHPYESCRICGLLFPNGNLQDHMDSQHPEVIRYYCQFCPRSFSNTGNQRRHSKVKRHTSTMTIIYPFHTTFHTPTTTLPRPRRRQHVRVLRHMDIIHRRRPPVRPVQTRENSRGSRYSLHRCHVCMMTFPIGDLALSQEQLQTLYLLPLQSAGSRPQALTTRQQNIPTTLIEPIPTTLPSALPAKSQGELALTEFLLDFELPEKEGDVENMPSVPADCCSFHEVFPQPANISRTQLNYVLKQVVSQTKGNVENLAKFIDSIPPALSGVTEYLLAVKAMVNFKQKNTMEVIRILESTKFREIPWEPLQRLWYAVQYEHEERFKGRKLGAVDKYRVRKKWPLPPSISDESGTCLFGSNRDSFTPKVRRILWDHYHLEKFPDNALKILIAKRSGLTFHQVNNWFKNRRQRDRLARNMGRCDICYKHMRKSGLQRHKRTVHFKDKRYKCRYCDKWFEPTTKYHHNADADNLSQKFHNCRYCAKTFADSSNRNKHEKNVHLKQKRYKCQFCSKRFCENSTKAAHEKAVHLKQRPYKCRVCDRTFGQSSNRNSHEKRVHDLKGPKGDIFPKETTTITRRENNLQGPQQCDTYRQRRFGGVQELNQSNTVHSSLRQNQCRYCDKTFSQSGHRNTHEKNVHLKQKPHKCGYCDKTFGQASNRNAHERRVHLKLKPHKCRYCDKTFGEIYNRKTHERKIHLKQKPG</sequence>
<proteinExistence type="evidence at transcript level"/>
<feature type="domain" description="Homeobox" evidence="12">
    <location>
        <begin position="393"/>
        <end position="447"/>
    </location>
</feature>
<feature type="domain" description="C2H2-type" evidence="13">
    <location>
        <begin position="566"/>
        <end position="594"/>
    </location>
</feature>
<dbReference type="Pfam" id="PF00096">
    <property type="entry name" value="zf-C2H2"/>
    <property type="match status" value="2"/>
</dbReference>
<dbReference type="CDD" id="cd00086">
    <property type="entry name" value="homeodomain"/>
    <property type="match status" value="1"/>
</dbReference>
<dbReference type="PANTHER" id="PTHR24379:SF121">
    <property type="entry name" value="C2H2-TYPE DOMAIN-CONTAINING PROTEIN"/>
    <property type="match status" value="1"/>
</dbReference>
<dbReference type="GO" id="GO:0000981">
    <property type="term" value="F:DNA-binding transcription factor activity, RNA polymerase II-specific"/>
    <property type="evidence" value="ECO:0007669"/>
    <property type="project" value="InterPro"/>
</dbReference>
<evidence type="ECO:0000256" key="10">
    <source>
        <dbReference type="RuleBase" id="RU000682"/>
    </source>
</evidence>
<evidence type="ECO:0000256" key="9">
    <source>
        <dbReference type="PROSITE-ProRule" id="PRU00108"/>
    </source>
</evidence>
<gene>
    <name evidence="14" type="primary">SIX32a</name>
</gene>
<feature type="domain" description="C2H2-type" evidence="13">
    <location>
        <begin position="537"/>
        <end position="565"/>
    </location>
</feature>
<feature type="compositionally biased region" description="Basic and acidic residues" evidence="11">
    <location>
        <begin position="582"/>
        <end position="600"/>
    </location>
</feature>
<protein>
    <submittedName>
        <fullName evidence="14">SIX class homeobox transcription factor SIX32a</fullName>
    </submittedName>
</protein>
<dbReference type="InterPro" id="IPR009057">
    <property type="entry name" value="Homeodomain-like_sf"/>
</dbReference>
<evidence type="ECO:0000256" key="3">
    <source>
        <dbReference type="ARBA" id="ARBA00022771"/>
    </source>
</evidence>
<dbReference type="GO" id="GO:0003677">
    <property type="term" value="F:DNA binding"/>
    <property type="evidence" value="ECO:0007669"/>
    <property type="project" value="UniProtKB-UniRule"/>
</dbReference>
<dbReference type="PROSITE" id="PS00027">
    <property type="entry name" value="HOMEOBOX_1"/>
    <property type="match status" value="1"/>
</dbReference>
<dbReference type="Gene3D" id="3.30.160.60">
    <property type="entry name" value="Classic Zinc Finger"/>
    <property type="match status" value="5"/>
</dbReference>
<keyword evidence="5 9" id="KW-0238">DNA-binding</keyword>
<dbReference type="SMART" id="SM00355">
    <property type="entry name" value="ZnF_C2H2"/>
    <property type="match status" value="10"/>
</dbReference>
<keyword evidence="4" id="KW-0862">Zinc</keyword>
<evidence type="ECO:0000256" key="4">
    <source>
        <dbReference type="ARBA" id="ARBA00022833"/>
    </source>
</evidence>
<dbReference type="Pfam" id="PF16878">
    <property type="entry name" value="SIX1_SD"/>
    <property type="match status" value="1"/>
</dbReference>
<organism evidence="14">
    <name type="scientific">Mnemiopsis leidyi</name>
    <name type="common">Sea walnut</name>
    <name type="synonym">Warty comb jellyfish</name>
    <dbReference type="NCBI Taxonomy" id="27923"/>
    <lineage>
        <taxon>Eukaryota</taxon>
        <taxon>Metazoa</taxon>
        <taxon>Ctenophora</taxon>
        <taxon>Tentaculata</taxon>
        <taxon>Lobata</taxon>
        <taxon>Bolinopsidae</taxon>
        <taxon>Mnemiopsis</taxon>
    </lineage>
</organism>
<keyword evidence="2" id="KW-0677">Repeat</keyword>
<dbReference type="InterPro" id="IPR017970">
    <property type="entry name" value="Homeobox_CS"/>
</dbReference>
<dbReference type="GO" id="GO:0008270">
    <property type="term" value="F:zinc ion binding"/>
    <property type="evidence" value="ECO:0007669"/>
    <property type="project" value="UniProtKB-KW"/>
</dbReference>
<dbReference type="InterPro" id="IPR036236">
    <property type="entry name" value="Znf_C2H2_sf"/>
</dbReference>
<dbReference type="PANTHER" id="PTHR24379">
    <property type="entry name" value="KRAB AND ZINC FINGER DOMAIN-CONTAINING"/>
    <property type="match status" value="1"/>
</dbReference>
<evidence type="ECO:0000256" key="11">
    <source>
        <dbReference type="SAM" id="MobiDB-lite"/>
    </source>
</evidence>